<dbReference type="Pfam" id="PF04991">
    <property type="entry name" value="LicD"/>
    <property type="match status" value="1"/>
</dbReference>
<keyword evidence="2" id="KW-0472">Membrane</keyword>
<dbReference type="GO" id="GO:0009100">
    <property type="term" value="P:glycoprotein metabolic process"/>
    <property type="evidence" value="ECO:0007669"/>
    <property type="project" value="UniProtKB-ARBA"/>
</dbReference>
<evidence type="ECO:0000256" key="2">
    <source>
        <dbReference type="SAM" id="Phobius"/>
    </source>
</evidence>
<dbReference type="Proteomes" id="UP000583944">
    <property type="component" value="Unassembled WGS sequence"/>
</dbReference>
<dbReference type="PANTHER" id="PTHR43404:SF2">
    <property type="entry name" value="LIPOPOLYSACCHARIDE CHOLINEPHOSPHOTRANSFERASE LICD"/>
    <property type="match status" value="1"/>
</dbReference>
<reference evidence="4 5" key="1">
    <citation type="journal article" date="2019" name="Genome Biol. Evol.">
        <title>Nanopore Sequencing Significantly Improves Genome Assembly of the Protozoan Parasite Trypanosoma cruzi.</title>
        <authorList>
            <person name="Diaz-Viraque F."/>
            <person name="Pita S."/>
            <person name="Greif G."/>
            <person name="de Souza R.C.M."/>
            <person name="Iraola G."/>
            <person name="Robello C."/>
        </authorList>
    </citation>
    <scope>NUCLEOTIDE SEQUENCE [LARGE SCALE GENOMIC DNA]</scope>
    <source>
        <strain evidence="4 5">Berenice</strain>
    </source>
</reference>
<dbReference type="InterPro" id="IPR052942">
    <property type="entry name" value="LPS_cholinephosphotransferase"/>
</dbReference>
<feature type="transmembrane region" description="Helical" evidence="2">
    <location>
        <begin position="20"/>
        <end position="44"/>
    </location>
</feature>
<feature type="transmembrane region" description="Helical" evidence="2">
    <location>
        <begin position="64"/>
        <end position="83"/>
    </location>
</feature>
<evidence type="ECO:0000313" key="5">
    <source>
        <dbReference type="Proteomes" id="UP000583944"/>
    </source>
</evidence>
<evidence type="ECO:0000313" key="4">
    <source>
        <dbReference type="EMBL" id="KAF5224887.1"/>
    </source>
</evidence>
<dbReference type="EMBL" id="JABDHM010000009">
    <property type="protein sequence ID" value="KAF5224887.1"/>
    <property type="molecule type" value="Genomic_DNA"/>
</dbReference>
<feature type="domain" description="LicD/FKTN/FKRP nucleotidyltransferase" evidence="3">
    <location>
        <begin position="248"/>
        <end position="298"/>
    </location>
</feature>
<sequence>MGEPFFFFFMCVCVCVYFTRIIILLVVFIVVVVFCVVIAAVVLFSPSPHMAAKKGKGVARASRFTRALLVCIAAFLLVTLFLLRSLESWDGHASSSSAAAAEGGLSQPTPHARPPGSVTSGENAPDHAKMSRPAGTEAMDDDGTLVPLRDIPPSPYYAFGPRTMPRAFLRILQNSSRRINKNWIRSKFNRYDTANISDCDVVTPECGLHKYLIKRTGDDLNARPYRKCCVEHKALLETNVWVVRKLNSANITYFLSTGTALGVRRHAGSIIPWDTDVDISVYPGDEKKVEQLFQNNGEHYFRRDWKGRFMFWVYHSKDGKPQTGPHVEIFYDPVYTRFPHLLLPLEDCVFYSEPVKCPNIKQFQEWFPSGWTVYSGAHYHGPEKCIIYVNGMRRVTKRC</sequence>
<gene>
    <name evidence="4" type="ORF">ECC02_001820</name>
</gene>
<keyword evidence="2" id="KW-0812">Transmembrane</keyword>
<comment type="caution">
    <text evidence="4">The sequence shown here is derived from an EMBL/GenBank/DDBJ whole genome shotgun (WGS) entry which is preliminary data.</text>
</comment>
<organism evidence="4 5">
    <name type="scientific">Trypanosoma cruzi</name>
    <dbReference type="NCBI Taxonomy" id="5693"/>
    <lineage>
        <taxon>Eukaryota</taxon>
        <taxon>Discoba</taxon>
        <taxon>Euglenozoa</taxon>
        <taxon>Kinetoplastea</taxon>
        <taxon>Metakinetoplastina</taxon>
        <taxon>Trypanosomatida</taxon>
        <taxon>Trypanosomatidae</taxon>
        <taxon>Trypanosoma</taxon>
        <taxon>Schizotrypanum</taxon>
    </lineage>
</organism>
<dbReference type="VEuPathDB" id="TriTrypDB:BCY84_01771"/>
<proteinExistence type="predicted"/>
<dbReference type="AlphaFoldDB" id="A0A7J6YDW4"/>
<keyword evidence="2" id="KW-1133">Transmembrane helix</keyword>
<accession>A0A7J6YDW4</accession>
<dbReference type="PANTHER" id="PTHR43404">
    <property type="entry name" value="LIPOPOLYSACCHARIDE CHOLINEPHOSPHOTRANSFERASE LICD"/>
    <property type="match status" value="1"/>
</dbReference>
<feature type="region of interest" description="Disordered" evidence="1">
    <location>
        <begin position="100"/>
        <end position="145"/>
    </location>
</feature>
<name>A0A7J6YDW4_TRYCR</name>
<dbReference type="InterPro" id="IPR007074">
    <property type="entry name" value="LicD/FKTN/FKRP_NTP_transf"/>
</dbReference>
<evidence type="ECO:0000259" key="3">
    <source>
        <dbReference type="Pfam" id="PF04991"/>
    </source>
</evidence>
<evidence type="ECO:0000256" key="1">
    <source>
        <dbReference type="SAM" id="MobiDB-lite"/>
    </source>
</evidence>
<protein>
    <recommendedName>
        <fullName evidence="3">LicD/FKTN/FKRP nucleotidyltransferase domain-containing protein</fullName>
    </recommendedName>
</protein>
<dbReference type="VEuPathDB" id="TriTrypDB:ECC02_001820"/>